<organism evidence="1 2">
    <name type="scientific">Galerina marginata (strain CBS 339.88)</name>
    <dbReference type="NCBI Taxonomy" id="685588"/>
    <lineage>
        <taxon>Eukaryota</taxon>
        <taxon>Fungi</taxon>
        <taxon>Dikarya</taxon>
        <taxon>Basidiomycota</taxon>
        <taxon>Agaricomycotina</taxon>
        <taxon>Agaricomycetes</taxon>
        <taxon>Agaricomycetidae</taxon>
        <taxon>Agaricales</taxon>
        <taxon>Agaricineae</taxon>
        <taxon>Strophariaceae</taxon>
        <taxon>Galerina</taxon>
    </lineage>
</organism>
<reference evidence="2" key="1">
    <citation type="journal article" date="2014" name="Proc. Natl. Acad. Sci. U.S.A.">
        <title>Extensive sampling of basidiomycete genomes demonstrates inadequacy of the white-rot/brown-rot paradigm for wood decay fungi.</title>
        <authorList>
            <person name="Riley R."/>
            <person name="Salamov A.A."/>
            <person name="Brown D.W."/>
            <person name="Nagy L.G."/>
            <person name="Floudas D."/>
            <person name="Held B.W."/>
            <person name="Levasseur A."/>
            <person name="Lombard V."/>
            <person name="Morin E."/>
            <person name="Otillar R."/>
            <person name="Lindquist E.A."/>
            <person name="Sun H."/>
            <person name="LaButti K.M."/>
            <person name="Schmutz J."/>
            <person name="Jabbour D."/>
            <person name="Luo H."/>
            <person name="Baker S.E."/>
            <person name="Pisabarro A.G."/>
            <person name="Walton J.D."/>
            <person name="Blanchette R.A."/>
            <person name="Henrissat B."/>
            <person name="Martin F."/>
            <person name="Cullen D."/>
            <person name="Hibbett D.S."/>
            <person name="Grigoriev I.V."/>
        </authorList>
    </citation>
    <scope>NUCLEOTIDE SEQUENCE [LARGE SCALE GENOMIC DNA]</scope>
    <source>
        <strain evidence="2">CBS 339.88</strain>
    </source>
</reference>
<sequence>MYANNPYAQAGWYNPQNPYSINNRPWCPNTWHTPTFGVLPRRPNGPSSVLTFEFTSPVDVLDVLNCIVIGPKQLKFFNIQTDSSVRSTTVSKPTEAFAEIRWNQYPMLSTIEAKCALPLQPAGDFLRPTPDQMTMLVNGKSYTWIACQRGTYVG</sequence>
<dbReference type="OrthoDB" id="3191568at2759"/>
<keyword evidence="2" id="KW-1185">Reference proteome</keyword>
<proteinExistence type="predicted"/>
<evidence type="ECO:0000313" key="2">
    <source>
        <dbReference type="Proteomes" id="UP000027222"/>
    </source>
</evidence>
<dbReference type="AlphaFoldDB" id="A0A067TDM2"/>
<dbReference type="HOGENOM" id="CLU_098000_1_0_1"/>
<dbReference type="STRING" id="685588.A0A067TDM2"/>
<name>A0A067TDM2_GALM3</name>
<dbReference type="EMBL" id="KL142375">
    <property type="protein sequence ID" value="KDR77969.1"/>
    <property type="molecule type" value="Genomic_DNA"/>
</dbReference>
<accession>A0A067TDM2</accession>
<protein>
    <submittedName>
        <fullName evidence="1">Uncharacterized protein</fullName>
    </submittedName>
</protein>
<evidence type="ECO:0000313" key="1">
    <source>
        <dbReference type="EMBL" id="KDR77969.1"/>
    </source>
</evidence>
<gene>
    <name evidence="1" type="ORF">GALMADRAFT_138129</name>
</gene>
<dbReference type="Proteomes" id="UP000027222">
    <property type="component" value="Unassembled WGS sequence"/>
</dbReference>